<dbReference type="InterPro" id="IPR001387">
    <property type="entry name" value="Cro/C1-type_HTH"/>
</dbReference>
<dbReference type="GO" id="GO:0003677">
    <property type="term" value="F:DNA binding"/>
    <property type="evidence" value="ECO:0007669"/>
    <property type="project" value="InterPro"/>
</dbReference>
<dbReference type="SUPFAM" id="SSF47413">
    <property type="entry name" value="lambda repressor-like DNA-binding domains"/>
    <property type="match status" value="1"/>
</dbReference>
<dbReference type="PROSITE" id="PS50943">
    <property type="entry name" value="HTH_CROC1"/>
    <property type="match status" value="1"/>
</dbReference>
<dbReference type="InterPro" id="IPR010982">
    <property type="entry name" value="Lambda_DNA-bd_dom_sf"/>
</dbReference>
<gene>
    <name evidence="2" type="ORF">B9G79_17105</name>
</gene>
<dbReference type="InterPro" id="IPR035069">
    <property type="entry name" value="TTHA1013/TTHA0281-like"/>
</dbReference>
<name>A0A1Z3NCG2_BDEBC</name>
<dbReference type="Gene3D" id="3.30.160.250">
    <property type="match status" value="1"/>
</dbReference>
<evidence type="ECO:0000259" key="1">
    <source>
        <dbReference type="PROSITE" id="PS50943"/>
    </source>
</evidence>
<dbReference type="SUPFAM" id="SSF143100">
    <property type="entry name" value="TTHA1013/TTHA0281-like"/>
    <property type="match status" value="1"/>
</dbReference>
<dbReference type="PANTHER" id="PTHR34504">
    <property type="entry name" value="ANTITOXIN HICB"/>
    <property type="match status" value="1"/>
</dbReference>
<dbReference type="Pfam" id="PF01381">
    <property type="entry name" value="HTH_3"/>
    <property type="match status" value="1"/>
</dbReference>
<proteinExistence type="predicted"/>
<sequence>MKYHFRIHGSSKKGFWAEGVELQGCQSQGDTLEELYCNLQEALDLYLSEPEDSQMLFPEPQKNLNGKDFVAVVVSPTVAVACKIRSIRLKRNLTQRQMCDALGITHLSAYQRLEDPERANPELKTLAKLKSAFPELKLDEVI</sequence>
<evidence type="ECO:0000313" key="2">
    <source>
        <dbReference type="EMBL" id="ASD65164.1"/>
    </source>
</evidence>
<dbReference type="InterPro" id="IPR051404">
    <property type="entry name" value="TA_system_antitoxin"/>
</dbReference>
<feature type="domain" description="HTH cro/C1-type" evidence="1">
    <location>
        <begin position="84"/>
        <end position="141"/>
    </location>
</feature>
<dbReference type="RefSeq" id="WP_088566566.1">
    <property type="nucleotide sequence ID" value="NZ_CP020946.1"/>
</dbReference>
<dbReference type="OrthoDB" id="9807959at2"/>
<dbReference type="PANTHER" id="PTHR34504:SF2">
    <property type="entry name" value="UPF0150 PROTEIN SSL0259"/>
    <property type="match status" value="1"/>
</dbReference>
<dbReference type="EMBL" id="CP020946">
    <property type="protein sequence ID" value="ASD65164.1"/>
    <property type="molecule type" value="Genomic_DNA"/>
</dbReference>
<protein>
    <submittedName>
        <fullName evidence="2">HicB family protein</fullName>
    </submittedName>
</protein>
<dbReference type="Gene3D" id="1.10.260.40">
    <property type="entry name" value="lambda repressor-like DNA-binding domains"/>
    <property type="match status" value="1"/>
</dbReference>
<dbReference type="Proteomes" id="UP000197003">
    <property type="component" value="Chromosome"/>
</dbReference>
<organism evidence="2 3">
    <name type="scientific">Bdellovibrio bacteriovorus</name>
    <dbReference type="NCBI Taxonomy" id="959"/>
    <lineage>
        <taxon>Bacteria</taxon>
        <taxon>Pseudomonadati</taxon>
        <taxon>Bdellovibrionota</taxon>
        <taxon>Bdellovibrionia</taxon>
        <taxon>Bdellovibrionales</taxon>
        <taxon>Pseudobdellovibrionaceae</taxon>
        <taxon>Bdellovibrio</taxon>
    </lineage>
</organism>
<dbReference type="AlphaFoldDB" id="A0A1Z3NCG2"/>
<accession>A0A1Z3NCG2</accession>
<reference evidence="2 3" key="1">
    <citation type="submission" date="2017-04" db="EMBL/GenBank/DDBJ databases">
        <title>Whole genome sequence of Bdellovibrio bacteriovorus strain SSB218315.</title>
        <authorList>
            <person name="Oyedara O."/>
            <person name="Rodriguez-Perez M.A."/>
        </authorList>
    </citation>
    <scope>NUCLEOTIDE SEQUENCE [LARGE SCALE GENOMIC DNA]</scope>
    <source>
        <strain evidence="2 3">SSB218315</strain>
    </source>
</reference>
<evidence type="ECO:0000313" key="3">
    <source>
        <dbReference type="Proteomes" id="UP000197003"/>
    </source>
</evidence>
<dbReference type="CDD" id="cd00093">
    <property type="entry name" value="HTH_XRE"/>
    <property type="match status" value="1"/>
</dbReference>